<evidence type="ECO:0000256" key="3">
    <source>
        <dbReference type="ARBA" id="ARBA00022679"/>
    </source>
</evidence>
<feature type="domain" description="Histidine kinase/HSP90-like ATPase" evidence="8">
    <location>
        <begin position="556"/>
        <end position="640"/>
    </location>
</feature>
<keyword evidence="7" id="KW-0472">Membrane</keyword>
<dbReference type="Pfam" id="PF02518">
    <property type="entry name" value="HATPase_c"/>
    <property type="match status" value="1"/>
</dbReference>
<dbReference type="Gene3D" id="3.30.565.10">
    <property type="entry name" value="Histidine kinase-like ATPase, C-terminal domain"/>
    <property type="match status" value="1"/>
</dbReference>
<evidence type="ECO:0000256" key="4">
    <source>
        <dbReference type="ARBA" id="ARBA00022777"/>
    </source>
</evidence>
<reference evidence="9 10" key="1">
    <citation type="submission" date="2016-10" db="EMBL/GenBank/DDBJ databases">
        <authorList>
            <person name="de Groot N.N."/>
        </authorList>
    </citation>
    <scope>NUCLEOTIDE SEQUENCE [LARGE SCALE GENOMIC DNA]</scope>
    <source>
        <strain evidence="9 10">DSM 23553</strain>
    </source>
</reference>
<dbReference type="PROSITE" id="PS51257">
    <property type="entry name" value="PROKAR_LIPOPROTEIN"/>
    <property type="match status" value="1"/>
</dbReference>
<evidence type="ECO:0000259" key="8">
    <source>
        <dbReference type="Pfam" id="PF02518"/>
    </source>
</evidence>
<keyword evidence="3" id="KW-0808">Transferase</keyword>
<evidence type="ECO:0000256" key="7">
    <source>
        <dbReference type="SAM" id="Phobius"/>
    </source>
</evidence>
<dbReference type="OrthoDB" id="943406at2"/>
<dbReference type="InterPro" id="IPR050482">
    <property type="entry name" value="Sensor_HK_TwoCompSys"/>
</dbReference>
<comment type="catalytic activity">
    <reaction evidence="1">
        <text>ATP + protein L-histidine = ADP + protein N-phospho-L-histidine.</text>
        <dbReference type="EC" id="2.7.13.3"/>
    </reaction>
</comment>
<keyword evidence="5" id="KW-0902">Two-component regulatory system</keyword>
<dbReference type="EC" id="2.7.13.3" evidence="2"/>
<dbReference type="SUPFAM" id="SSF55874">
    <property type="entry name" value="ATPase domain of HSP90 chaperone/DNA topoisomerase II/histidine kinase"/>
    <property type="match status" value="1"/>
</dbReference>
<keyword evidence="7" id="KW-0812">Transmembrane</keyword>
<dbReference type="GO" id="GO:0004673">
    <property type="term" value="F:protein histidine kinase activity"/>
    <property type="evidence" value="ECO:0007669"/>
    <property type="project" value="UniProtKB-EC"/>
</dbReference>
<dbReference type="STRING" id="390640.SAMN04488034_103288"/>
<name>A0A1H5N4I1_9FLAO</name>
<evidence type="ECO:0000313" key="10">
    <source>
        <dbReference type="Proteomes" id="UP000199448"/>
    </source>
</evidence>
<dbReference type="InterPro" id="IPR003594">
    <property type="entry name" value="HATPase_dom"/>
</dbReference>
<evidence type="ECO:0000256" key="1">
    <source>
        <dbReference type="ARBA" id="ARBA00000085"/>
    </source>
</evidence>
<dbReference type="PANTHER" id="PTHR24421">
    <property type="entry name" value="NITRATE/NITRITE SENSOR PROTEIN NARX-RELATED"/>
    <property type="match status" value="1"/>
</dbReference>
<protein>
    <recommendedName>
        <fullName evidence="2">histidine kinase</fullName>
        <ecNumber evidence="2">2.7.13.3</ecNumber>
    </recommendedName>
</protein>
<dbReference type="SUPFAM" id="SSF48452">
    <property type="entry name" value="TPR-like"/>
    <property type="match status" value="1"/>
</dbReference>
<feature type="repeat" description="TPR" evidence="6">
    <location>
        <begin position="197"/>
        <end position="230"/>
    </location>
</feature>
<dbReference type="Pfam" id="PF13374">
    <property type="entry name" value="TPR_10"/>
    <property type="match status" value="1"/>
</dbReference>
<evidence type="ECO:0000313" key="9">
    <source>
        <dbReference type="EMBL" id="SEE95827.1"/>
    </source>
</evidence>
<evidence type="ECO:0000256" key="6">
    <source>
        <dbReference type="PROSITE-ProRule" id="PRU00339"/>
    </source>
</evidence>
<dbReference type="EMBL" id="FNUG01000003">
    <property type="protein sequence ID" value="SEE95827.1"/>
    <property type="molecule type" value="Genomic_DNA"/>
</dbReference>
<dbReference type="PROSITE" id="PS50005">
    <property type="entry name" value="TPR"/>
    <property type="match status" value="1"/>
</dbReference>
<organism evidence="9 10">
    <name type="scientific">Salinimicrobium catena</name>
    <dbReference type="NCBI Taxonomy" id="390640"/>
    <lineage>
        <taxon>Bacteria</taxon>
        <taxon>Pseudomonadati</taxon>
        <taxon>Bacteroidota</taxon>
        <taxon>Flavobacteriia</taxon>
        <taxon>Flavobacteriales</taxon>
        <taxon>Flavobacteriaceae</taxon>
        <taxon>Salinimicrobium</taxon>
    </lineage>
</organism>
<dbReference type="RefSeq" id="WP_093113220.1">
    <property type="nucleotide sequence ID" value="NZ_FNGG01000003.1"/>
</dbReference>
<dbReference type="InterPro" id="IPR036890">
    <property type="entry name" value="HATPase_C_sf"/>
</dbReference>
<keyword evidence="4" id="KW-0418">Kinase</keyword>
<keyword evidence="7" id="KW-1133">Transmembrane helix</keyword>
<dbReference type="CDD" id="cd16917">
    <property type="entry name" value="HATPase_UhpB-NarQ-NarX-like"/>
    <property type="match status" value="1"/>
</dbReference>
<dbReference type="Proteomes" id="UP000199448">
    <property type="component" value="Unassembled WGS sequence"/>
</dbReference>
<dbReference type="InterPro" id="IPR019734">
    <property type="entry name" value="TPR_rpt"/>
</dbReference>
<sequence length="641" mass="73610">MNFLRHPIFLVLSLLFFVTGGCEEQIEVQDPENAPLEPGTAGYYYEQGINTSDLEEKLRLYNAGLDAVKSKKDTNFVALLEGKVYALQAMGDYERSEKWIKELIKAAEFQKDTYFLAMGYYRNYRVDLKRNDLEQAFKNAFIARQLNLSMGDTAPAARRSFDLAHVQIDMGDYPGSQESAAEALQYLNPRKDSIFISAAHNLIGLAYMDQGFNEDAIKEFRNALSFAARKRDSLTFLHNIAIAYKNQEKYDDAIEILEELASSKIPDTASKSRFIDNLAYTRWLRDSTERVDSLFFQALAMREQIKDTLGLNTNYSHLTHYFENKNKDQALKYARASLEMAEATSVVSEVSALKKLISLTKGKERENYVERYMFLHDSIDEANLKAKNYFAKIRLDEKKKQQEINTLEEINYKQALEAQKLENRNLLSSFLAIFIALSAAILFYFLKQRSKRERIKGIYLTERRISKRIHDELANDMYDLMSSMEQEASRETKDKLARIYYRTRDISRENSSIDTGAEYIDSLVAIISSLAGKARIILKGERSVNWQRLEEEKKIVIYRVLQELMVNMKKHSDAQFVAISFSTEGKWLNIDYKDNGKGCDGSLKNGNGLINVRNRISSVDGKIEIGSEKGKGFKVNMRIPV</sequence>
<feature type="transmembrane region" description="Helical" evidence="7">
    <location>
        <begin position="426"/>
        <end position="446"/>
    </location>
</feature>
<gene>
    <name evidence="9" type="ORF">SAMN04488034_103288</name>
</gene>
<dbReference type="InterPro" id="IPR011990">
    <property type="entry name" value="TPR-like_helical_dom_sf"/>
</dbReference>
<evidence type="ECO:0000256" key="2">
    <source>
        <dbReference type="ARBA" id="ARBA00012438"/>
    </source>
</evidence>
<evidence type="ECO:0000256" key="5">
    <source>
        <dbReference type="ARBA" id="ARBA00023012"/>
    </source>
</evidence>
<dbReference type="GO" id="GO:0000160">
    <property type="term" value="P:phosphorelay signal transduction system"/>
    <property type="evidence" value="ECO:0007669"/>
    <property type="project" value="UniProtKB-KW"/>
</dbReference>
<proteinExistence type="predicted"/>
<keyword evidence="6" id="KW-0802">TPR repeat</keyword>
<accession>A0A1H5N4I1</accession>
<dbReference type="PANTHER" id="PTHR24421:SF10">
    <property type="entry name" value="NITRATE_NITRITE SENSOR PROTEIN NARQ"/>
    <property type="match status" value="1"/>
</dbReference>
<dbReference type="AlphaFoldDB" id="A0A1H5N4I1"/>
<dbReference type="Gene3D" id="1.25.40.10">
    <property type="entry name" value="Tetratricopeptide repeat domain"/>
    <property type="match status" value="1"/>
</dbReference>
<keyword evidence="10" id="KW-1185">Reference proteome</keyword>